<evidence type="ECO:0000313" key="5">
    <source>
        <dbReference type="Proteomes" id="UP001500622"/>
    </source>
</evidence>
<evidence type="ECO:0000313" key="3">
    <source>
        <dbReference type="EMBL" id="GAA4416994.1"/>
    </source>
</evidence>
<dbReference type="Proteomes" id="UP001500622">
    <property type="component" value="Unassembled WGS sequence"/>
</dbReference>
<reference evidence="5" key="2">
    <citation type="journal article" date="2019" name="Int. J. Syst. Evol. Microbiol.">
        <title>The Global Catalogue of Microorganisms (GCM) 10K type strain sequencing project: providing services to taxonomists for standard genome sequencing and annotation.</title>
        <authorList>
            <consortium name="The Broad Institute Genomics Platform"/>
            <consortium name="The Broad Institute Genome Sequencing Center for Infectious Disease"/>
            <person name="Wu L."/>
            <person name="Ma J."/>
        </authorList>
    </citation>
    <scope>NUCLEOTIDE SEQUENCE [LARGE SCALE GENOMIC DNA]</scope>
    <source>
        <strain evidence="5">JCM 17810</strain>
    </source>
</reference>
<dbReference type="Gene3D" id="3.40.50.1390">
    <property type="entry name" value="Resolvase, N-terminal catalytic domain"/>
    <property type="match status" value="1"/>
</dbReference>
<organism evidence="3 5">
    <name type="scientific">Georgenia halophila</name>
    <dbReference type="NCBI Taxonomy" id="620889"/>
    <lineage>
        <taxon>Bacteria</taxon>
        <taxon>Bacillati</taxon>
        <taxon>Actinomycetota</taxon>
        <taxon>Actinomycetes</taxon>
        <taxon>Micrococcales</taxon>
        <taxon>Bogoriellaceae</taxon>
        <taxon>Georgenia</taxon>
    </lineage>
</organism>
<reference evidence="3" key="3">
    <citation type="submission" date="2023-12" db="EMBL/GenBank/DDBJ databases">
        <authorList>
            <person name="Sun Q."/>
            <person name="Inoue M."/>
        </authorList>
    </citation>
    <scope>NUCLEOTIDE SEQUENCE</scope>
    <source>
        <strain evidence="3">JCM 17810</strain>
    </source>
</reference>
<dbReference type="Gene3D" id="3.90.1750.20">
    <property type="entry name" value="Putative Large Serine Recombinase, Chain B, Domain 2"/>
    <property type="match status" value="1"/>
</dbReference>
<sequence length="412" mass="45227">MMRDVAEGHLDAVVVWDVDRLTRTPRELEDVIDHADRAGLRLASVGGDIDLATEQGRMLARMKGTVARYEVEQSARRLRRKHAELAAQGAHNGRRPFGWDLAPTGLTINQAEAAVVRECVSRVLAGEGLWRIRNDLTSRGVTTTTGGPWQTQTLRRMLLRWRNCGVRTHNGTPVATGQWKPIIDRETHDRVVATLTDPARRSNNRGTAIKYLLTSIAACGECARPMVGVAEHTYKIRVRRASGPGIQTRTYPRSYKCPHAGCMRVSRGMDDIDDLVTRVAIGVLERDGVRVLGGDPDIAAAARERIDALQAKLALAADQYADDIITGEQMARITDRVRPQITAEHARLRTALPAEGLAAFAGPGAADAWDSADVETRRRILTALGIELRVDRVGPGRGGVFDPESVQITWGR</sequence>
<dbReference type="CDD" id="cd00338">
    <property type="entry name" value="Ser_Recombinase"/>
    <property type="match status" value="1"/>
</dbReference>
<dbReference type="PANTHER" id="PTHR30461">
    <property type="entry name" value="DNA-INVERTASE FROM LAMBDOID PROPHAGE"/>
    <property type="match status" value="1"/>
</dbReference>
<dbReference type="Pfam" id="PF07508">
    <property type="entry name" value="Recombinase"/>
    <property type="match status" value="1"/>
</dbReference>
<dbReference type="EMBL" id="BAABGN010000002">
    <property type="protein sequence ID" value="GAA4416994.1"/>
    <property type="molecule type" value="Genomic_DNA"/>
</dbReference>
<evidence type="ECO:0000259" key="2">
    <source>
        <dbReference type="PROSITE" id="PS51737"/>
    </source>
</evidence>
<proteinExistence type="predicted"/>
<dbReference type="InterPro" id="IPR038109">
    <property type="entry name" value="DNA_bind_recomb_sf"/>
</dbReference>
<dbReference type="EMBL" id="BAABGN010000004">
    <property type="protein sequence ID" value="GAA4420570.1"/>
    <property type="molecule type" value="Genomic_DNA"/>
</dbReference>
<protein>
    <submittedName>
        <fullName evidence="3">Recombinase family protein</fullName>
    </submittedName>
</protein>
<dbReference type="InterPro" id="IPR050639">
    <property type="entry name" value="SSR_resolvase"/>
</dbReference>
<evidence type="ECO:0000259" key="1">
    <source>
        <dbReference type="PROSITE" id="PS51736"/>
    </source>
</evidence>
<dbReference type="InterPro" id="IPR006119">
    <property type="entry name" value="Resolv_N"/>
</dbReference>
<reference evidence="3" key="1">
    <citation type="journal article" date="2014" name="Int. J. Syst. Evol. Microbiol.">
        <title>Complete genome of a new Firmicutes species belonging to the dominant human colonic microbiota ('Ruminococcus bicirculans') reveals two chromosomes and a selective capacity to utilize plant glucans.</title>
        <authorList>
            <consortium name="NISC Comparative Sequencing Program"/>
            <person name="Wegmann U."/>
            <person name="Louis P."/>
            <person name="Goesmann A."/>
            <person name="Henrissat B."/>
            <person name="Duncan S.H."/>
            <person name="Flint H.J."/>
        </authorList>
    </citation>
    <scope>NUCLEOTIDE SEQUENCE</scope>
    <source>
        <strain evidence="3">JCM 17810</strain>
    </source>
</reference>
<dbReference type="PROSITE" id="PS51737">
    <property type="entry name" value="RECOMBINASE_DNA_BIND"/>
    <property type="match status" value="1"/>
</dbReference>
<name>A0ABP8KV56_9MICO</name>
<comment type="caution">
    <text evidence="3">The sequence shown here is derived from an EMBL/GenBank/DDBJ whole genome shotgun (WGS) entry which is preliminary data.</text>
</comment>
<dbReference type="SUPFAM" id="SSF53041">
    <property type="entry name" value="Resolvase-like"/>
    <property type="match status" value="1"/>
</dbReference>
<gene>
    <name evidence="3" type="ORF">GCM10023169_04980</name>
    <name evidence="4" type="ORF">GCM10023169_12590</name>
</gene>
<feature type="domain" description="Resolvase/invertase-type recombinase catalytic" evidence="1">
    <location>
        <begin position="1"/>
        <end position="89"/>
    </location>
</feature>
<evidence type="ECO:0000313" key="4">
    <source>
        <dbReference type="EMBL" id="GAA4420570.1"/>
    </source>
</evidence>
<dbReference type="PANTHER" id="PTHR30461:SF23">
    <property type="entry name" value="DNA RECOMBINASE-RELATED"/>
    <property type="match status" value="1"/>
</dbReference>
<dbReference type="InterPro" id="IPR011109">
    <property type="entry name" value="DNA_bind_recombinase_dom"/>
</dbReference>
<feature type="domain" description="Recombinase" evidence="2">
    <location>
        <begin position="96"/>
        <end position="201"/>
    </location>
</feature>
<dbReference type="InterPro" id="IPR036162">
    <property type="entry name" value="Resolvase-like_N_sf"/>
</dbReference>
<dbReference type="Pfam" id="PF00239">
    <property type="entry name" value="Resolvase"/>
    <property type="match status" value="1"/>
</dbReference>
<accession>A0ABP8KV56</accession>
<keyword evidence="5" id="KW-1185">Reference proteome</keyword>
<dbReference type="PROSITE" id="PS51736">
    <property type="entry name" value="RECOMBINASES_3"/>
    <property type="match status" value="1"/>
</dbReference>